<dbReference type="Pfam" id="PF01403">
    <property type="entry name" value="Sema"/>
    <property type="match status" value="1"/>
</dbReference>
<evidence type="ECO:0000256" key="3">
    <source>
        <dbReference type="ARBA" id="ARBA00009492"/>
    </source>
</evidence>
<keyword evidence="14" id="KW-0325">Glycoprotein</keyword>
<name>A0A9P0FN30_BRAAE</name>
<comment type="similarity">
    <text evidence="3">Belongs to the semaphorin family.</text>
</comment>
<dbReference type="InterPro" id="IPR036383">
    <property type="entry name" value="TSP1_rpt_sf"/>
</dbReference>
<comment type="subcellular location">
    <subcellularLocation>
        <location evidence="1">Membrane</location>
        <topology evidence="1">Single-pass membrane protein</topology>
    </subcellularLocation>
    <subcellularLocation>
        <location evidence="2">Secreted</location>
    </subcellularLocation>
</comment>
<keyword evidence="6 18" id="KW-0812">Transmembrane</keyword>
<feature type="domain" description="Sema" evidence="19">
    <location>
        <begin position="27"/>
        <end position="468"/>
    </location>
</feature>
<dbReference type="InterPro" id="IPR057563">
    <property type="entry name" value="Sema5A/B-like_TSP-1"/>
</dbReference>
<evidence type="ECO:0000256" key="10">
    <source>
        <dbReference type="ARBA" id="ARBA00022902"/>
    </source>
</evidence>
<keyword evidence="5" id="KW-0964">Secreted</keyword>
<keyword evidence="15" id="KW-0393">Immunoglobulin domain</keyword>
<keyword evidence="8" id="KW-0677">Repeat</keyword>
<dbReference type="SUPFAM" id="SSF82895">
    <property type="entry name" value="TSP-1 type 1 repeat"/>
    <property type="match status" value="5"/>
</dbReference>
<evidence type="ECO:0000256" key="6">
    <source>
        <dbReference type="ARBA" id="ARBA00022692"/>
    </source>
</evidence>
<dbReference type="PANTHER" id="PTHR11036">
    <property type="entry name" value="SEMAPHORIN"/>
    <property type="match status" value="1"/>
</dbReference>
<dbReference type="InterPro" id="IPR016201">
    <property type="entry name" value="PSI"/>
</dbReference>
<dbReference type="PROSITE" id="PS51004">
    <property type="entry name" value="SEMA"/>
    <property type="match status" value="1"/>
</dbReference>
<keyword evidence="11 18" id="KW-1133">Transmembrane helix</keyword>
<evidence type="ECO:0000256" key="15">
    <source>
        <dbReference type="ARBA" id="ARBA00023319"/>
    </source>
</evidence>
<accession>A0A9P0FN30</accession>
<evidence type="ECO:0000256" key="5">
    <source>
        <dbReference type="ARBA" id="ARBA00022525"/>
    </source>
</evidence>
<evidence type="ECO:0000256" key="4">
    <source>
        <dbReference type="ARBA" id="ARBA00022473"/>
    </source>
</evidence>
<dbReference type="GO" id="GO:0045499">
    <property type="term" value="F:chemorepellent activity"/>
    <property type="evidence" value="ECO:0007669"/>
    <property type="project" value="TreeGrafter"/>
</dbReference>
<evidence type="ECO:0000256" key="13">
    <source>
        <dbReference type="ARBA" id="ARBA00023157"/>
    </source>
</evidence>
<keyword evidence="12 18" id="KW-0472">Membrane</keyword>
<evidence type="ECO:0000256" key="2">
    <source>
        <dbReference type="ARBA" id="ARBA00004613"/>
    </source>
</evidence>
<dbReference type="SUPFAM" id="SSF103575">
    <property type="entry name" value="Plexin repeat"/>
    <property type="match status" value="1"/>
</dbReference>
<dbReference type="Gene3D" id="2.20.100.10">
    <property type="entry name" value="Thrombospondin type-1 (TSP1) repeat"/>
    <property type="match status" value="5"/>
</dbReference>
<keyword evidence="21" id="KW-1185">Reference proteome</keyword>
<keyword evidence="9" id="KW-0221">Differentiation</keyword>
<dbReference type="PRINTS" id="PR01705">
    <property type="entry name" value="TSP1REPEAT"/>
</dbReference>
<dbReference type="GO" id="GO:0071526">
    <property type="term" value="P:semaphorin-plexin signaling pathway"/>
    <property type="evidence" value="ECO:0007669"/>
    <property type="project" value="TreeGrafter"/>
</dbReference>
<dbReference type="Gene3D" id="2.130.10.10">
    <property type="entry name" value="YVTN repeat-like/Quinoprotein amine dehydrogenase"/>
    <property type="match status" value="1"/>
</dbReference>
<dbReference type="FunFam" id="2.20.100.10:FF:000001">
    <property type="entry name" value="semaphorin-5A isoform X1"/>
    <property type="match status" value="1"/>
</dbReference>
<dbReference type="GO" id="GO:0030215">
    <property type="term" value="F:semaphorin receptor binding"/>
    <property type="evidence" value="ECO:0007669"/>
    <property type="project" value="InterPro"/>
</dbReference>
<keyword evidence="10" id="KW-0524">Neurogenesis</keyword>
<evidence type="ECO:0000256" key="1">
    <source>
        <dbReference type="ARBA" id="ARBA00004167"/>
    </source>
</evidence>
<evidence type="ECO:0000256" key="18">
    <source>
        <dbReference type="SAM" id="Phobius"/>
    </source>
</evidence>
<dbReference type="Gene3D" id="3.30.1680.10">
    <property type="entry name" value="ligand-binding face of the semaphorins, domain 2"/>
    <property type="match status" value="1"/>
</dbReference>
<evidence type="ECO:0000256" key="14">
    <source>
        <dbReference type="ARBA" id="ARBA00023180"/>
    </source>
</evidence>
<evidence type="ECO:0000259" key="19">
    <source>
        <dbReference type="PROSITE" id="PS51004"/>
    </source>
</evidence>
<reference evidence="20" key="1">
    <citation type="submission" date="2021-12" db="EMBL/GenBank/DDBJ databases">
        <authorList>
            <person name="King R."/>
        </authorList>
    </citation>
    <scope>NUCLEOTIDE SEQUENCE</scope>
</reference>
<evidence type="ECO:0000256" key="16">
    <source>
        <dbReference type="ARBA" id="ARBA00074148"/>
    </source>
</evidence>
<dbReference type="GO" id="GO:0007411">
    <property type="term" value="P:axon guidance"/>
    <property type="evidence" value="ECO:0007669"/>
    <property type="project" value="TreeGrafter"/>
</dbReference>
<dbReference type="AlphaFoldDB" id="A0A9P0FN30"/>
<evidence type="ECO:0000256" key="8">
    <source>
        <dbReference type="ARBA" id="ARBA00022737"/>
    </source>
</evidence>
<comment type="caution">
    <text evidence="17">Lacks conserved residue(s) required for the propagation of feature annotation.</text>
</comment>
<dbReference type="SUPFAM" id="SSF101912">
    <property type="entry name" value="Sema domain"/>
    <property type="match status" value="1"/>
</dbReference>
<dbReference type="InterPro" id="IPR001627">
    <property type="entry name" value="Semap_dom"/>
</dbReference>
<dbReference type="Pfam" id="PF00090">
    <property type="entry name" value="TSP_1"/>
    <property type="match status" value="4"/>
</dbReference>
<dbReference type="InterPro" id="IPR027231">
    <property type="entry name" value="Semaphorin"/>
</dbReference>
<dbReference type="InterPro" id="IPR036352">
    <property type="entry name" value="Semap_dom_sf"/>
</dbReference>
<dbReference type="InterPro" id="IPR000884">
    <property type="entry name" value="TSP1_rpt"/>
</dbReference>
<evidence type="ECO:0000256" key="17">
    <source>
        <dbReference type="PROSITE-ProRule" id="PRU00352"/>
    </source>
</evidence>
<keyword evidence="7" id="KW-0732">Signal</keyword>
<dbReference type="SMART" id="SM00630">
    <property type="entry name" value="Sema"/>
    <property type="match status" value="1"/>
</dbReference>
<sequence>MSLYAGILFIVFHYLILTNGNKIKQDFRFISHQDLISTIRRFTSDQITDYSQMLFDVSRHEILIGAKNNLFRLKFDKLEVIEQEEWSPPLEKKQQCIAKGGSEENCHNYIKVLLTNGTHIFACGTNAFSPKCSWRNPNRISEVDEWVDGTAKCPYNPSSNITGFISDNGEYYFGGPSNLVGSDSLISKNIGKHKHVRTRHSDGFWLNEPQFVGSFENENYVYFLFRETAVEYINCGKIIYSRIARVCKNDAGGTITSRDNWTTFIKARLNCSISGEYPFYFHEIQSMTYVAEENVAYATFTTPSNSIAGAAVCAFNMTSINEAFSGNFKVRPHSGSAWVTQPNRHQEHFECRSPVLDSYVEMEVSKYQLMDNAVQATTLNPLYVGELERFTHITVDVLSTKLQSSLHVIYISTLEGLIKKLIVPPGHHKACVVEIWETKSDSIKNMRFLKITNSIYLTTKQGLMQIPAEHCRRHKSKESCMNAMDPYCGWNERNEVCSTPPKDNPHDMIWQQSVTSCPVLDSPVDGGWSSWSRWEQCSHKIDAYDDSGTCFCKVRQCNNPAPANGGYPCTGPSIMVSNCTVHGGWSDWSAWSACSASCGEAVKTRSRSCTNPAPAHGGRVCVGQDRAEANCSELPPCPADPVNGRWGEWSEWSTCVHSYKNRTRECDSPAPRNGGHHCIGNNMEYTKCDHSSTTHSCKTERKSVTNTTDWVTINNTVYKYQKRFTITCRANVVAASHIRLNIEEDIKYCTSDSCNSEWSECSASCGGGIQRRKKPCKGQRCTETKACNVHPCEEHWTRWSDWSPCNNTCGIGYQTRTRTCQGHHCKGAKAEERPCENDLCEGPIGWGNWTQWSICDSNNEQHRKRECVNSGLCDGQHIESRMCINMGVSEKCTTTSSKLAFLVIGIVFGFLPGLIYLGYCTFRKKKNVIPSSPHYITEQNPYISVPTKDKLPRKCSAASSHSYIPKDGTVKSQSKFNFADEITTLKKNHQDKTLHYKDDYLYE</sequence>
<dbReference type="PANTHER" id="PTHR11036:SF79">
    <property type="entry name" value="SEMAPHORIN 5C, ISOFORM A"/>
    <property type="match status" value="1"/>
</dbReference>
<keyword evidence="4" id="KW-0217">Developmental protein</keyword>
<dbReference type="FunFam" id="2.130.10.10:FF:000369">
    <property type="entry name" value="semaphorin-2A isoform X1"/>
    <property type="match status" value="1"/>
</dbReference>
<dbReference type="Pfam" id="PF23260">
    <property type="entry name" value="TSP1_2"/>
    <property type="match status" value="1"/>
</dbReference>
<feature type="transmembrane region" description="Helical" evidence="18">
    <location>
        <begin position="899"/>
        <end position="919"/>
    </location>
</feature>
<evidence type="ECO:0000256" key="9">
    <source>
        <dbReference type="ARBA" id="ARBA00022782"/>
    </source>
</evidence>
<dbReference type="InterPro" id="IPR015943">
    <property type="entry name" value="WD40/YVTN_repeat-like_dom_sf"/>
</dbReference>
<evidence type="ECO:0000313" key="21">
    <source>
        <dbReference type="Proteomes" id="UP001154078"/>
    </source>
</evidence>
<dbReference type="PROSITE" id="PS50092">
    <property type="entry name" value="TSP1"/>
    <property type="match status" value="5"/>
</dbReference>
<evidence type="ECO:0000256" key="7">
    <source>
        <dbReference type="ARBA" id="ARBA00022729"/>
    </source>
</evidence>
<keyword evidence="13" id="KW-1015">Disulfide bond</keyword>
<organism evidence="20 21">
    <name type="scientific">Brassicogethes aeneus</name>
    <name type="common">Rape pollen beetle</name>
    <name type="synonym">Meligethes aeneus</name>
    <dbReference type="NCBI Taxonomy" id="1431903"/>
    <lineage>
        <taxon>Eukaryota</taxon>
        <taxon>Metazoa</taxon>
        <taxon>Ecdysozoa</taxon>
        <taxon>Arthropoda</taxon>
        <taxon>Hexapoda</taxon>
        <taxon>Insecta</taxon>
        <taxon>Pterygota</taxon>
        <taxon>Neoptera</taxon>
        <taxon>Endopterygota</taxon>
        <taxon>Coleoptera</taxon>
        <taxon>Polyphaga</taxon>
        <taxon>Cucujiformia</taxon>
        <taxon>Nitidulidae</taxon>
        <taxon>Meligethinae</taxon>
        <taxon>Brassicogethes</taxon>
    </lineage>
</organism>
<dbReference type="FunFam" id="2.20.100.10:FF:000021">
    <property type="entry name" value="semaphorin-5B isoform X1"/>
    <property type="match status" value="2"/>
</dbReference>
<dbReference type="SMART" id="SM00423">
    <property type="entry name" value="PSI"/>
    <property type="match status" value="1"/>
</dbReference>
<protein>
    <recommendedName>
        <fullName evidence="16">Semaphorin-2A</fullName>
    </recommendedName>
</protein>
<proteinExistence type="inferred from homology"/>
<evidence type="ECO:0000313" key="20">
    <source>
        <dbReference type="EMBL" id="CAH0562274.1"/>
    </source>
</evidence>
<evidence type="ECO:0000256" key="12">
    <source>
        <dbReference type="ARBA" id="ARBA00023136"/>
    </source>
</evidence>
<dbReference type="SMART" id="SM00209">
    <property type="entry name" value="TSP1"/>
    <property type="match status" value="6"/>
</dbReference>
<dbReference type="OrthoDB" id="9988752at2759"/>
<dbReference type="GO" id="GO:0030335">
    <property type="term" value="P:positive regulation of cell migration"/>
    <property type="evidence" value="ECO:0007669"/>
    <property type="project" value="TreeGrafter"/>
</dbReference>
<gene>
    <name evidence="20" type="ORF">MELIAE_LOCUS11439</name>
</gene>
<dbReference type="Proteomes" id="UP001154078">
    <property type="component" value="Chromosome 8"/>
</dbReference>
<dbReference type="GO" id="GO:0005886">
    <property type="term" value="C:plasma membrane"/>
    <property type="evidence" value="ECO:0007669"/>
    <property type="project" value="TreeGrafter"/>
</dbReference>
<dbReference type="GO" id="GO:0005576">
    <property type="term" value="C:extracellular region"/>
    <property type="evidence" value="ECO:0007669"/>
    <property type="project" value="UniProtKB-SubCell"/>
</dbReference>
<evidence type="ECO:0000256" key="11">
    <source>
        <dbReference type="ARBA" id="ARBA00022989"/>
    </source>
</evidence>
<dbReference type="EMBL" id="OV121139">
    <property type="protein sequence ID" value="CAH0562274.1"/>
    <property type="molecule type" value="Genomic_DNA"/>
</dbReference>